<evidence type="ECO:0000259" key="2">
    <source>
        <dbReference type="Pfam" id="PF17131"/>
    </source>
</evidence>
<dbReference type="EMBL" id="WXYQ01000004">
    <property type="protein sequence ID" value="NBG95189.1"/>
    <property type="molecule type" value="Genomic_DNA"/>
</dbReference>
<dbReference type="Proteomes" id="UP000470384">
    <property type="component" value="Unassembled WGS sequence"/>
</dbReference>
<feature type="signal peptide" evidence="1">
    <location>
        <begin position="1"/>
        <end position="25"/>
    </location>
</feature>
<gene>
    <name evidence="3" type="ORF">GTQ45_05540</name>
</gene>
<dbReference type="GeneID" id="300656106"/>
<evidence type="ECO:0000313" key="4">
    <source>
        <dbReference type="Proteomes" id="UP000470384"/>
    </source>
</evidence>
<dbReference type="InterPro" id="IPR033399">
    <property type="entry name" value="TP_0789-like"/>
</dbReference>
<feature type="chain" id="PRO_5032290130" evidence="1">
    <location>
        <begin position="26"/>
        <end position="272"/>
    </location>
</feature>
<proteinExistence type="predicted"/>
<comment type="caution">
    <text evidence="3">The sequence shown here is derived from an EMBL/GenBank/DDBJ whole genome shotgun (WGS) entry which is preliminary data.</text>
</comment>
<sequence length="272" mass="30490">MRPALKLLSAAVIAATASSAPGLQAGAQDAMTGDEIIAMVNARPDGVQVTRNFTLELTNRQGDTRREETHAYRRYFGEEKRTIIFYTEPTRVRGTGFLTFDYPDPSIDDDQWLYLPALRKVRRISASDRGDFFLGTDFTYEEIKKEQKVEASDYVFTAKGTEMVDGRELLVVEGVPSTDAVARELGVSRVVWRVDPEMQLSRKTVYYDQNGNLARTVTIEGVEIIDGFITTTQLLAENHKTGHSSRISFSGTDYEADVPESLFSQARLRRGL</sequence>
<evidence type="ECO:0000313" key="3">
    <source>
        <dbReference type="EMBL" id="NBG95189.1"/>
    </source>
</evidence>
<dbReference type="RefSeq" id="WP_160587175.1">
    <property type="nucleotide sequence ID" value="NZ_BMHN01000001.1"/>
</dbReference>
<dbReference type="CDD" id="cd16329">
    <property type="entry name" value="LolA_like"/>
    <property type="match status" value="1"/>
</dbReference>
<keyword evidence="4" id="KW-1185">Reference proteome</keyword>
<dbReference type="OrthoDB" id="9803781at2"/>
<feature type="domain" description="Uncharacterized protein TP-0789" evidence="2">
    <location>
        <begin position="79"/>
        <end position="270"/>
    </location>
</feature>
<dbReference type="Gene3D" id="2.50.20.10">
    <property type="entry name" value="Lipoprotein localisation LolA/LolB/LppX"/>
    <property type="match status" value="1"/>
</dbReference>
<organism evidence="3 4">
    <name type="scientific">Pyruvatibacter mobilis</name>
    <dbReference type="NCBI Taxonomy" id="1712261"/>
    <lineage>
        <taxon>Bacteria</taxon>
        <taxon>Pseudomonadati</taxon>
        <taxon>Pseudomonadota</taxon>
        <taxon>Alphaproteobacteria</taxon>
        <taxon>Hyphomicrobiales</taxon>
        <taxon>Parvibaculaceae</taxon>
        <taxon>Pyruvatibacter</taxon>
    </lineage>
</organism>
<name>A0A845Q9Z3_9HYPH</name>
<evidence type="ECO:0000256" key="1">
    <source>
        <dbReference type="SAM" id="SignalP"/>
    </source>
</evidence>
<dbReference type="Pfam" id="PF17131">
    <property type="entry name" value="LolA_like"/>
    <property type="match status" value="1"/>
</dbReference>
<reference evidence="3 4" key="1">
    <citation type="journal article" date="2016" name="Int. J. Syst. Evol. Microbiol.">
        <title>Pyruvatibacter mobilis gen. nov., sp. nov., a marine bacterium from the culture broth of Picochlorum sp. 122.</title>
        <authorList>
            <person name="Wang G."/>
            <person name="Tang M."/>
            <person name="Wu H."/>
            <person name="Dai S."/>
            <person name="Li T."/>
            <person name="Chen C."/>
            <person name="He H."/>
            <person name="Fan J."/>
            <person name="Xiang W."/>
            <person name="Li X."/>
        </authorList>
    </citation>
    <scope>NUCLEOTIDE SEQUENCE [LARGE SCALE GENOMIC DNA]</scope>
    <source>
        <strain evidence="3 4">GYP-11</strain>
    </source>
</reference>
<dbReference type="AlphaFoldDB" id="A0A845Q9Z3"/>
<keyword evidence="1" id="KW-0732">Signal</keyword>
<protein>
    <submittedName>
        <fullName evidence="3">Outer membrane lipoprotein-sorting protein</fullName>
    </submittedName>
</protein>
<accession>A0A845Q9Z3</accession>
<keyword evidence="3" id="KW-0449">Lipoprotein</keyword>